<dbReference type="AlphaFoldDB" id="A0A9D4GFG8"/>
<evidence type="ECO:0000313" key="1">
    <source>
        <dbReference type="EMBL" id="KAH3814020.1"/>
    </source>
</evidence>
<accession>A0A9D4GFG8</accession>
<reference evidence="1" key="2">
    <citation type="submission" date="2020-11" db="EMBL/GenBank/DDBJ databases">
        <authorList>
            <person name="McCartney M.A."/>
            <person name="Auch B."/>
            <person name="Kono T."/>
            <person name="Mallez S."/>
            <person name="Becker A."/>
            <person name="Gohl D.M."/>
            <person name="Silverstein K.A.T."/>
            <person name="Koren S."/>
            <person name="Bechman K.B."/>
            <person name="Herman A."/>
            <person name="Abrahante J.E."/>
            <person name="Garbe J."/>
        </authorList>
    </citation>
    <scope>NUCLEOTIDE SEQUENCE</scope>
    <source>
        <strain evidence="1">Duluth1</strain>
        <tissue evidence="1">Whole animal</tissue>
    </source>
</reference>
<comment type="caution">
    <text evidence="1">The sequence shown here is derived from an EMBL/GenBank/DDBJ whole genome shotgun (WGS) entry which is preliminary data.</text>
</comment>
<reference evidence="1" key="1">
    <citation type="journal article" date="2019" name="bioRxiv">
        <title>The Genome of the Zebra Mussel, Dreissena polymorpha: A Resource for Invasive Species Research.</title>
        <authorList>
            <person name="McCartney M.A."/>
            <person name="Auch B."/>
            <person name="Kono T."/>
            <person name="Mallez S."/>
            <person name="Zhang Y."/>
            <person name="Obille A."/>
            <person name="Becker A."/>
            <person name="Abrahante J.E."/>
            <person name="Garbe J."/>
            <person name="Badalamenti J.P."/>
            <person name="Herman A."/>
            <person name="Mangelson H."/>
            <person name="Liachko I."/>
            <person name="Sullivan S."/>
            <person name="Sone E.D."/>
            <person name="Koren S."/>
            <person name="Silverstein K.A.T."/>
            <person name="Beckman K.B."/>
            <person name="Gohl D.M."/>
        </authorList>
    </citation>
    <scope>NUCLEOTIDE SEQUENCE</scope>
    <source>
        <strain evidence="1">Duluth1</strain>
        <tissue evidence="1">Whole animal</tissue>
    </source>
</reference>
<name>A0A9D4GFG8_DREPO</name>
<sequence length="81" mass="9424">MKFQSCRWKHFDFRANVKVLARRLQRTAEELAMTIPRVFSENSRAHKVGIEMQECNQLKGGNKRAIRPQGAHLKAKGTRLF</sequence>
<gene>
    <name evidence="1" type="ORF">DPMN_142496</name>
</gene>
<keyword evidence="2" id="KW-1185">Reference proteome</keyword>
<dbReference type="EMBL" id="JAIWYP010000006">
    <property type="protein sequence ID" value="KAH3814020.1"/>
    <property type="molecule type" value="Genomic_DNA"/>
</dbReference>
<protein>
    <submittedName>
        <fullName evidence="1">Uncharacterized protein</fullName>
    </submittedName>
</protein>
<organism evidence="1 2">
    <name type="scientific">Dreissena polymorpha</name>
    <name type="common">Zebra mussel</name>
    <name type="synonym">Mytilus polymorpha</name>
    <dbReference type="NCBI Taxonomy" id="45954"/>
    <lineage>
        <taxon>Eukaryota</taxon>
        <taxon>Metazoa</taxon>
        <taxon>Spiralia</taxon>
        <taxon>Lophotrochozoa</taxon>
        <taxon>Mollusca</taxon>
        <taxon>Bivalvia</taxon>
        <taxon>Autobranchia</taxon>
        <taxon>Heteroconchia</taxon>
        <taxon>Euheterodonta</taxon>
        <taxon>Imparidentia</taxon>
        <taxon>Neoheterodontei</taxon>
        <taxon>Myida</taxon>
        <taxon>Dreissenoidea</taxon>
        <taxon>Dreissenidae</taxon>
        <taxon>Dreissena</taxon>
    </lineage>
</organism>
<evidence type="ECO:0000313" key="2">
    <source>
        <dbReference type="Proteomes" id="UP000828390"/>
    </source>
</evidence>
<proteinExistence type="predicted"/>
<dbReference type="Proteomes" id="UP000828390">
    <property type="component" value="Unassembled WGS sequence"/>
</dbReference>